<keyword evidence="2" id="KW-1133">Transmembrane helix</keyword>
<reference evidence="3 4" key="1">
    <citation type="submission" date="2019-01" db="EMBL/GenBank/DDBJ databases">
        <title>Nuclear Genome Assembly of the Microalgal Biofuel strain Nannochloropsis salina CCMP1776.</title>
        <authorList>
            <person name="Hovde B."/>
        </authorList>
    </citation>
    <scope>NUCLEOTIDE SEQUENCE [LARGE SCALE GENOMIC DNA]</scope>
    <source>
        <strain evidence="3 4">CCMP1776</strain>
    </source>
</reference>
<evidence type="ECO:0000313" key="4">
    <source>
        <dbReference type="Proteomes" id="UP000355283"/>
    </source>
</evidence>
<dbReference type="AlphaFoldDB" id="A0A4D9D7Y2"/>
<feature type="compositionally biased region" description="Basic and acidic residues" evidence="1">
    <location>
        <begin position="83"/>
        <end position="106"/>
    </location>
</feature>
<proteinExistence type="predicted"/>
<evidence type="ECO:0000256" key="2">
    <source>
        <dbReference type="SAM" id="Phobius"/>
    </source>
</evidence>
<keyword evidence="2" id="KW-0472">Membrane</keyword>
<evidence type="ECO:0000313" key="3">
    <source>
        <dbReference type="EMBL" id="TFJ86113.1"/>
    </source>
</evidence>
<dbReference type="OrthoDB" id="10353975at2759"/>
<accession>A0A4D9D7Y2</accession>
<keyword evidence="2" id="KW-0812">Transmembrane</keyword>
<feature type="transmembrane region" description="Helical" evidence="2">
    <location>
        <begin position="201"/>
        <end position="226"/>
    </location>
</feature>
<feature type="region of interest" description="Disordered" evidence="1">
    <location>
        <begin position="82"/>
        <end position="106"/>
    </location>
</feature>
<sequence length="280" mass="31323">MSPHHAPPFNLQLNYGARRVVPAIIALLCLIRLTQAFVAFPYQGGKHSQVAFVRKSFLFVSNDGLDSQSVDEAIMKSAMAAIQKDEAQRQQKKQEQDSTQDDGPRNLRDFYSVEAAVEEMAEAEERYVQARARRERFLMEAQANFRKMAERADEELQGFVAEEEAAAQDLERRAKEVREVKEEVSVLVKEADELRAGGKGLLASVDLVLALSILVVLDTFYVSYLTYRGSDLVSSSLATEVLLGGVLFFKIKQREAAQLDKEKSRSDDGSNERGNLRNGS</sequence>
<name>A0A4D9D7Y2_9STRA</name>
<comment type="caution">
    <text evidence="3">The sequence shown here is derived from an EMBL/GenBank/DDBJ whole genome shotgun (WGS) entry which is preliminary data.</text>
</comment>
<feature type="region of interest" description="Disordered" evidence="1">
    <location>
        <begin position="257"/>
        <end position="280"/>
    </location>
</feature>
<protein>
    <recommendedName>
        <fullName evidence="5">Transmembrane protein</fullName>
    </recommendedName>
</protein>
<evidence type="ECO:0000256" key="1">
    <source>
        <dbReference type="SAM" id="MobiDB-lite"/>
    </source>
</evidence>
<feature type="transmembrane region" description="Helical" evidence="2">
    <location>
        <begin position="232"/>
        <end position="251"/>
    </location>
</feature>
<dbReference type="EMBL" id="SDOX01000010">
    <property type="protein sequence ID" value="TFJ86113.1"/>
    <property type="molecule type" value="Genomic_DNA"/>
</dbReference>
<gene>
    <name evidence="3" type="ORF">NSK_002933</name>
</gene>
<evidence type="ECO:0008006" key="5">
    <source>
        <dbReference type="Google" id="ProtNLM"/>
    </source>
</evidence>
<feature type="transmembrane region" description="Helical" evidence="2">
    <location>
        <begin position="20"/>
        <end position="40"/>
    </location>
</feature>
<keyword evidence="4" id="KW-1185">Reference proteome</keyword>
<organism evidence="3 4">
    <name type="scientific">Nannochloropsis salina CCMP1776</name>
    <dbReference type="NCBI Taxonomy" id="1027361"/>
    <lineage>
        <taxon>Eukaryota</taxon>
        <taxon>Sar</taxon>
        <taxon>Stramenopiles</taxon>
        <taxon>Ochrophyta</taxon>
        <taxon>Eustigmatophyceae</taxon>
        <taxon>Eustigmatales</taxon>
        <taxon>Monodopsidaceae</taxon>
        <taxon>Microchloropsis</taxon>
        <taxon>Microchloropsis salina</taxon>
    </lineage>
</organism>
<dbReference type="Proteomes" id="UP000355283">
    <property type="component" value="Unassembled WGS sequence"/>
</dbReference>